<name>A0A3S9B444_9HYPH</name>
<dbReference type="AlphaFoldDB" id="A0A3S9B444"/>
<accession>A0A3S9B444</accession>
<sequence length="114" mass="13251">MPRKHYPDRDRFKFRLACAAVDAQLGAIGATIEVMARRQWRLPPAEDARTCPLAACRRHRACQSDAIRRACERIPFERAEAAERAAEDGEFPWNVVTEQQVKAYGERQKRDRRR</sequence>
<protein>
    <submittedName>
        <fullName evidence="1">Uncharacterized protein</fullName>
    </submittedName>
</protein>
<dbReference type="RefSeq" id="WP_126010004.1">
    <property type="nucleotide sequence ID" value="NZ_CP032509.1"/>
</dbReference>
<dbReference type="EMBL" id="CP032509">
    <property type="protein sequence ID" value="AZN71692.1"/>
    <property type="molecule type" value="Genomic_DNA"/>
</dbReference>
<evidence type="ECO:0000313" key="2">
    <source>
        <dbReference type="Proteomes" id="UP000268192"/>
    </source>
</evidence>
<proteinExistence type="predicted"/>
<dbReference type="Proteomes" id="UP000268192">
    <property type="component" value="Chromosome"/>
</dbReference>
<dbReference type="OrthoDB" id="9863986at2"/>
<keyword evidence="2" id="KW-1185">Reference proteome</keyword>
<dbReference type="KEGG" id="abaw:D5400_10735"/>
<gene>
    <name evidence="1" type="ORF">D5400_10735</name>
</gene>
<evidence type="ECO:0000313" key="1">
    <source>
        <dbReference type="EMBL" id="AZN71692.1"/>
    </source>
</evidence>
<reference evidence="1 2" key="1">
    <citation type="submission" date="2018-09" db="EMBL/GenBank/DDBJ databases">
        <title>Marinorhizobium profundi gen. nov., sp. nov., isolated from a deep-sea sediment sample from the New Britain Trench and proposal of Marinorhizobiaceae fam. nov. in the order Rhizobiales of the class Alphaproteobacteria.</title>
        <authorList>
            <person name="Cao J."/>
        </authorList>
    </citation>
    <scope>NUCLEOTIDE SEQUENCE [LARGE SCALE GENOMIC DNA]</scope>
    <source>
        <strain evidence="1 2">WS11</strain>
    </source>
</reference>
<organism evidence="1 2">
    <name type="scientific">Georhizobium profundi</name>
    <dbReference type="NCBI Taxonomy" id="2341112"/>
    <lineage>
        <taxon>Bacteria</taxon>
        <taxon>Pseudomonadati</taxon>
        <taxon>Pseudomonadota</taxon>
        <taxon>Alphaproteobacteria</taxon>
        <taxon>Hyphomicrobiales</taxon>
        <taxon>Rhizobiaceae</taxon>
        <taxon>Georhizobium</taxon>
    </lineage>
</organism>